<dbReference type="Gene3D" id="2.60.40.10">
    <property type="entry name" value="Immunoglobulins"/>
    <property type="match status" value="1"/>
</dbReference>
<dbReference type="InterPro" id="IPR036116">
    <property type="entry name" value="FN3_sf"/>
</dbReference>
<evidence type="ECO:0000256" key="3">
    <source>
        <dbReference type="SAM" id="SignalP"/>
    </source>
</evidence>
<feature type="domain" description="Peptidoglycan binding-like" evidence="4">
    <location>
        <begin position="201"/>
        <end position="244"/>
    </location>
</feature>
<dbReference type="InterPro" id="IPR036365">
    <property type="entry name" value="PGBD-like_sf"/>
</dbReference>
<dbReference type="InterPro" id="IPR052940">
    <property type="entry name" value="Carb_Esterase_6"/>
</dbReference>
<evidence type="ECO:0000313" key="6">
    <source>
        <dbReference type="EMBL" id="OGG65671.1"/>
    </source>
</evidence>
<feature type="chain" id="PRO_5009523977" description="Fibronectin type-III domain-containing protein" evidence="3">
    <location>
        <begin position="21"/>
        <end position="1351"/>
    </location>
</feature>
<comment type="caution">
    <text evidence="6">The sequence shown here is derived from an EMBL/GenBank/DDBJ whole genome shotgun (WGS) entry which is preliminary data.</text>
</comment>
<dbReference type="GO" id="GO:0016787">
    <property type="term" value="F:hydrolase activity"/>
    <property type="evidence" value="ECO:0007669"/>
    <property type="project" value="UniProtKB-KW"/>
</dbReference>
<name>A0A1F6DW76_9BACT</name>
<dbReference type="InterPro" id="IPR017853">
    <property type="entry name" value="GH"/>
</dbReference>
<dbReference type="InterPro" id="IPR005181">
    <property type="entry name" value="SASA"/>
</dbReference>
<protein>
    <recommendedName>
        <fullName evidence="8">Fibronectin type-III domain-containing protein</fullName>
    </recommendedName>
</protein>
<dbReference type="InterPro" id="IPR036366">
    <property type="entry name" value="PGBDSf"/>
</dbReference>
<evidence type="ECO:0000256" key="1">
    <source>
        <dbReference type="ARBA" id="ARBA00022801"/>
    </source>
</evidence>
<dbReference type="SUPFAM" id="SSF51445">
    <property type="entry name" value="(Trans)glycosidases"/>
    <property type="match status" value="1"/>
</dbReference>
<dbReference type="InterPro" id="IPR013783">
    <property type="entry name" value="Ig-like_fold"/>
</dbReference>
<dbReference type="SUPFAM" id="SSF49265">
    <property type="entry name" value="Fibronectin type III"/>
    <property type="match status" value="1"/>
</dbReference>
<dbReference type="PANTHER" id="PTHR31988">
    <property type="entry name" value="ESTERASE, PUTATIVE (DUF303)-RELATED"/>
    <property type="match status" value="1"/>
</dbReference>
<dbReference type="Pfam" id="PF01471">
    <property type="entry name" value="PG_binding_1"/>
    <property type="match status" value="2"/>
</dbReference>
<dbReference type="Gene3D" id="1.10.101.10">
    <property type="entry name" value="PGBD-like superfamily/PGBD"/>
    <property type="match status" value="2"/>
</dbReference>
<dbReference type="Gene3D" id="3.40.50.1110">
    <property type="entry name" value="SGNH hydrolase"/>
    <property type="match status" value="1"/>
</dbReference>
<dbReference type="EMBL" id="MFLK01000038">
    <property type="protein sequence ID" value="OGG65671.1"/>
    <property type="molecule type" value="Genomic_DNA"/>
</dbReference>
<feature type="domain" description="Sialate O-acetylesterase" evidence="5">
    <location>
        <begin position="508"/>
        <end position="744"/>
    </location>
</feature>
<dbReference type="InterPro" id="IPR036514">
    <property type="entry name" value="SGNH_hydro_sf"/>
</dbReference>
<reference evidence="6 7" key="1">
    <citation type="journal article" date="2016" name="Nat. Commun.">
        <title>Thousands of microbial genomes shed light on interconnected biogeochemical processes in an aquifer system.</title>
        <authorList>
            <person name="Anantharaman K."/>
            <person name="Brown C.T."/>
            <person name="Hug L.A."/>
            <person name="Sharon I."/>
            <person name="Castelle C.J."/>
            <person name="Probst A.J."/>
            <person name="Thomas B.C."/>
            <person name="Singh A."/>
            <person name="Wilkins M.J."/>
            <person name="Karaoz U."/>
            <person name="Brodie E.L."/>
            <person name="Williams K.H."/>
            <person name="Hubbard S.S."/>
            <person name="Banfield J.F."/>
        </authorList>
    </citation>
    <scope>NUCLEOTIDE SEQUENCE [LARGE SCALE GENOMIC DNA]</scope>
</reference>
<evidence type="ECO:0008006" key="8">
    <source>
        <dbReference type="Google" id="ProtNLM"/>
    </source>
</evidence>
<dbReference type="SUPFAM" id="SSF52266">
    <property type="entry name" value="SGNH hydrolase"/>
    <property type="match status" value="1"/>
</dbReference>
<sequence length="1351" mass="138362">MRQTLALGLLTLAFALPALAMTDAEFQAYIDSINAAAAKSQKTVPAPAKPITPTTTVTPAKPVPKTAAPAPKTTAPAKQITTTVNGVRTLVRGMSGADVLALQKTLVTKGLLAPAAAIGLFGPATEAAVKKFQVANSVVAPGVAGYGTVGPRTRAAMSAALASPQTYFTSTGSTPSNISLSSQNATAGTAGQARTLSFGMRGDDVLALQQFLIAQKLLSADSATAYFGPRTEVAVKKFQAAKGIISYGAPNTTGYGAVGPRTRAAVASVASGSSNAGGTVGSTMNANAGNSQCSYFAMPKPAETCPQSGEWKPLMSGSCQTGWQCSTPVQAIQTQQIQSQFCTPLAAQTQVASCPTGQTGSITQTRTSSCAAGASTPTWSGWTNSASSCTAPTASCPTPWGTTVTHGGYVTAYQTSSVAAGSSCVSQTRTCTNGQLSGTYTYSTCTSAAATCTPLAAQTQIASCPTGQTGSITQTRTSSCTAGATSPTWSAWSNTANTCTQIQSNAIDVFLVAGQSNAVGYPGSSAGSPAVPTGKALQYYNGAISNANDPVGNAQFGSAWPAFGSAYYAAAGRRIAFVPTAVGGSGQLATSDTGTGNWSQTGSLFTSSTNKLDAAMTALGGAGYTPTFKGVLWSQGENDAIKINGGTVTANDYQAGLTSMIARYRARYGSAMPFYIFQTGTSPTESDAGYAAVRNAQAQVDTGDPLTWLVFGGAYGFANRGLMADTYHYKQTGYNEMGTTGAQNVVAGTSAAPTTVTCTPLSPETRTATCPAGQTGSITQTRTSSCAAGATSPTWSAWSNTANTCTTSAAQSCTAPWGAAVASGGSVIAYQSATVASGQQCSSETRTCTNGSLSGTYANATCTESSRSSQGAGGSFGMNDLFVIGNIMQYGFSGVLPPNSHAIPLSTTRSYLDSLAQSGVRSSREIVATDALADSSMYAPAGDVIKEYQARNFTLIIALGGPFPPQYLTGPNCYFNTDANWSTTATAMGTITANFFAYLKTRSDIDQGWLASRVIVEPFNEFDSLGKMSGGACSPGYGTPAYGARLYNAIKTAFAQRDVGNEVIAPSVVGYYFGALSETPAGDYDQSRIWLKDYYAAGGGGRANIHIYCDPTRCNLSDGAATASTIVNIYNNIRSGSSVGAMLTEFGIPVLEGSCSNGAMADAQRAILFKNLATSGISPYFWRLLPFDVQDGGCRYGLVPLSSWSQTPPSYDLTGQALFGTTVPPPPANLSASCNVAGTQVTLSWGASSGATLYPVRIKPFTTCPAGWAHQNPSDQTECDIDSNTATSVTVPVTAGIPYAWWVHGVNSSNWSGSAHAAFVCSGSGSANAASLNLASALSALQSALRVLFGY</sequence>
<dbReference type="SUPFAM" id="SSF47090">
    <property type="entry name" value="PGBD-like"/>
    <property type="match status" value="2"/>
</dbReference>
<proteinExistence type="predicted"/>
<evidence type="ECO:0000259" key="4">
    <source>
        <dbReference type="Pfam" id="PF01471"/>
    </source>
</evidence>
<evidence type="ECO:0000259" key="5">
    <source>
        <dbReference type="Pfam" id="PF03629"/>
    </source>
</evidence>
<organism evidence="6 7">
    <name type="scientific">Candidatus Kaiserbacteria bacterium RIFCSPHIGHO2_02_FULL_55_20</name>
    <dbReference type="NCBI Taxonomy" id="1798497"/>
    <lineage>
        <taxon>Bacteria</taxon>
        <taxon>Candidatus Kaiseribacteriota</taxon>
    </lineage>
</organism>
<dbReference type="PANTHER" id="PTHR31988:SF19">
    <property type="entry name" value="9-O-ACETYL-N-ACETYLNEURAMINIC ACID DEACETYLASE-RELATED"/>
    <property type="match status" value="1"/>
</dbReference>
<gene>
    <name evidence="6" type="ORF">A3D71_01320</name>
</gene>
<feature type="signal peptide" evidence="3">
    <location>
        <begin position="1"/>
        <end position="20"/>
    </location>
</feature>
<keyword evidence="1" id="KW-0378">Hydrolase</keyword>
<dbReference type="Proteomes" id="UP000177652">
    <property type="component" value="Unassembled WGS sequence"/>
</dbReference>
<dbReference type="STRING" id="1798497.A3D71_01320"/>
<feature type="region of interest" description="Disordered" evidence="2">
    <location>
        <begin position="45"/>
        <end position="75"/>
    </location>
</feature>
<keyword evidence="3" id="KW-0732">Signal</keyword>
<dbReference type="InterPro" id="IPR002477">
    <property type="entry name" value="Peptidoglycan-bd-like"/>
</dbReference>
<evidence type="ECO:0000256" key="2">
    <source>
        <dbReference type="SAM" id="MobiDB-lite"/>
    </source>
</evidence>
<feature type="domain" description="Peptidoglycan binding-like" evidence="4">
    <location>
        <begin position="95"/>
        <end position="149"/>
    </location>
</feature>
<accession>A0A1F6DW76</accession>
<dbReference type="Pfam" id="PF03629">
    <property type="entry name" value="SASA"/>
    <property type="match status" value="1"/>
</dbReference>
<evidence type="ECO:0000313" key="7">
    <source>
        <dbReference type="Proteomes" id="UP000177652"/>
    </source>
</evidence>